<feature type="binding site" evidence="13">
    <location>
        <position position="384"/>
    </location>
    <ligand>
        <name>Zn(2+)</name>
        <dbReference type="ChEBI" id="CHEBI:29105"/>
        <note>catalytic</note>
    </ligand>
</feature>
<keyword evidence="2 13" id="KW-0963">Cytoplasm</keyword>
<evidence type="ECO:0000256" key="9">
    <source>
        <dbReference type="ARBA" id="ARBA00022884"/>
    </source>
</evidence>
<evidence type="ECO:0000256" key="11">
    <source>
        <dbReference type="ARBA" id="ARBA00023146"/>
    </source>
</evidence>
<dbReference type="InterPro" id="IPR002320">
    <property type="entry name" value="Thr-tRNA-ligase_IIa"/>
</dbReference>
<dbReference type="InterPro" id="IPR033728">
    <property type="entry name" value="ThrRS_core"/>
</dbReference>
<evidence type="ECO:0000256" key="13">
    <source>
        <dbReference type="HAMAP-Rule" id="MF_00184"/>
    </source>
</evidence>
<dbReference type="FunFam" id="3.30.980.10:FF:000005">
    <property type="entry name" value="Threonyl-tRNA synthetase, mitochondrial"/>
    <property type="match status" value="1"/>
</dbReference>
<dbReference type="GO" id="GO:0005737">
    <property type="term" value="C:cytoplasm"/>
    <property type="evidence" value="ECO:0007669"/>
    <property type="project" value="UniProtKB-SubCell"/>
</dbReference>
<feature type="domain" description="Aminoacyl-transfer RNA synthetases class-II family profile" evidence="14">
    <location>
        <begin position="267"/>
        <end position="532"/>
    </location>
</feature>
<dbReference type="SUPFAM" id="SSF52954">
    <property type="entry name" value="Class II aaRS ABD-related"/>
    <property type="match status" value="1"/>
</dbReference>
<dbReference type="CDD" id="cd00860">
    <property type="entry name" value="ThrRS_anticodon"/>
    <property type="match status" value="1"/>
</dbReference>
<dbReference type="InterPro" id="IPR012675">
    <property type="entry name" value="Beta-grasp_dom_sf"/>
</dbReference>
<dbReference type="InterPro" id="IPR004095">
    <property type="entry name" value="TGS"/>
</dbReference>
<dbReference type="GO" id="GO:0004829">
    <property type="term" value="F:threonine-tRNA ligase activity"/>
    <property type="evidence" value="ECO:0007669"/>
    <property type="project" value="UniProtKB-UniRule"/>
</dbReference>
<evidence type="ECO:0000256" key="12">
    <source>
        <dbReference type="ARBA" id="ARBA00049515"/>
    </source>
</evidence>
<dbReference type="InterPro" id="IPR012947">
    <property type="entry name" value="tRNA_SAD"/>
</dbReference>
<organism evidence="16 17">
    <name type="scientific">Gallintestinimicrobium propionicum</name>
    <dbReference type="NCBI Taxonomy" id="2981770"/>
    <lineage>
        <taxon>Bacteria</taxon>
        <taxon>Bacillati</taxon>
        <taxon>Bacillota</taxon>
        <taxon>Clostridia</taxon>
        <taxon>Lachnospirales</taxon>
        <taxon>Lachnospiraceae</taxon>
        <taxon>Gallintestinimicrobium</taxon>
    </lineage>
</organism>
<comment type="cofactor">
    <cofactor evidence="13">
        <name>Zn(2+)</name>
        <dbReference type="ChEBI" id="CHEBI:29105"/>
    </cofactor>
    <text evidence="13">Binds 1 zinc ion per subunit.</text>
</comment>
<keyword evidence="3 13" id="KW-0820">tRNA-binding</keyword>
<dbReference type="PANTHER" id="PTHR11451">
    <property type="entry name" value="THREONINE-TRNA LIGASE"/>
    <property type="match status" value="1"/>
</dbReference>
<dbReference type="Gene3D" id="3.30.54.20">
    <property type="match status" value="1"/>
</dbReference>
<keyword evidence="6 13" id="KW-0547">Nucleotide-binding</keyword>
<dbReference type="GO" id="GO:0000049">
    <property type="term" value="F:tRNA binding"/>
    <property type="evidence" value="ECO:0007669"/>
    <property type="project" value="UniProtKB-KW"/>
</dbReference>
<dbReference type="PANTHER" id="PTHR11451:SF44">
    <property type="entry name" value="THREONINE--TRNA LIGASE, CHLOROPLASTIC_MITOCHONDRIAL 2"/>
    <property type="match status" value="1"/>
</dbReference>
<dbReference type="HAMAP" id="MF_00184">
    <property type="entry name" value="Thr_tRNA_synth"/>
    <property type="match status" value="1"/>
</dbReference>
<dbReference type="EC" id="6.1.1.3" evidence="13"/>
<keyword evidence="17" id="KW-1185">Reference proteome</keyword>
<dbReference type="InterPro" id="IPR036621">
    <property type="entry name" value="Anticodon-bd_dom_sf"/>
</dbReference>
<keyword evidence="10 13" id="KW-0648">Protein biosynthesis</keyword>
<evidence type="ECO:0000256" key="7">
    <source>
        <dbReference type="ARBA" id="ARBA00022833"/>
    </source>
</evidence>
<dbReference type="InterPro" id="IPR012676">
    <property type="entry name" value="TGS-like"/>
</dbReference>
<dbReference type="FunFam" id="3.30.54.20:FF:000002">
    <property type="entry name" value="Threonine--tRNA ligase"/>
    <property type="match status" value="1"/>
</dbReference>
<evidence type="ECO:0000256" key="8">
    <source>
        <dbReference type="ARBA" id="ARBA00022840"/>
    </source>
</evidence>
<evidence type="ECO:0000313" key="16">
    <source>
        <dbReference type="EMBL" id="MCC2169173.1"/>
    </source>
</evidence>
<dbReference type="Pfam" id="PF03129">
    <property type="entry name" value="HGTP_anticodon"/>
    <property type="match status" value="1"/>
</dbReference>
<dbReference type="AlphaFoldDB" id="A0AAE3DP98"/>
<gene>
    <name evidence="13 16" type="primary">thrS</name>
    <name evidence="16" type="ORF">LKD45_16055</name>
</gene>
<dbReference type="InterPro" id="IPR018163">
    <property type="entry name" value="Thr/Ala-tRNA-synth_IIc_edit"/>
</dbReference>
<dbReference type="CDD" id="cd00771">
    <property type="entry name" value="ThrRS_core"/>
    <property type="match status" value="1"/>
</dbReference>
<evidence type="ECO:0000256" key="6">
    <source>
        <dbReference type="ARBA" id="ARBA00022741"/>
    </source>
</evidence>
<dbReference type="PRINTS" id="PR01047">
    <property type="entry name" value="TRNASYNTHTHR"/>
</dbReference>
<protein>
    <recommendedName>
        <fullName evidence="13">Threonine--tRNA ligase</fullName>
        <ecNumber evidence="13">6.1.1.3</ecNumber>
    </recommendedName>
    <alternativeName>
        <fullName evidence="13">Threonyl-tRNA synthetase</fullName>
        <shortName evidence="13">ThrRS</shortName>
    </alternativeName>
</protein>
<evidence type="ECO:0000313" key="17">
    <source>
        <dbReference type="Proteomes" id="UP001199355"/>
    </source>
</evidence>
<dbReference type="GO" id="GO:0046872">
    <property type="term" value="F:metal ion binding"/>
    <property type="evidence" value="ECO:0007669"/>
    <property type="project" value="UniProtKB-KW"/>
</dbReference>
<dbReference type="GO" id="GO:0016740">
    <property type="term" value="F:transferase activity"/>
    <property type="evidence" value="ECO:0007669"/>
    <property type="project" value="UniProtKB-ARBA"/>
</dbReference>
<dbReference type="SUPFAM" id="SSF55681">
    <property type="entry name" value="Class II aaRS and biotin synthetases"/>
    <property type="match status" value="1"/>
</dbReference>
<dbReference type="SUPFAM" id="SSF55186">
    <property type="entry name" value="ThrRS/AlaRS common domain"/>
    <property type="match status" value="1"/>
</dbReference>
<feature type="binding site" evidence="13">
    <location>
        <position position="509"/>
    </location>
    <ligand>
        <name>Zn(2+)</name>
        <dbReference type="ChEBI" id="CHEBI:29105"/>
        <note>catalytic</note>
    </ligand>
</feature>
<dbReference type="InterPro" id="IPR004154">
    <property type="entry name" value="Anticodon-bd"/>
</dbReference>
<evidence type="ECO:0000256" key="4">
    <source>
        <dbReference type="ARBA" id="ARBA00022598"/>
    </source>
</evidence>
<feature type="domain" description="TGS" evidence="15">
    <location>
        <begin position="1"/>
        <end position="60"/>
    </location>
</feature>
<dbReference type="InterPro" id="IPR045864">
    <property type="entry name" value="aa-tRNA-synth_II/BPL/LPL"/>
</dbReference>
<proteinExistence type="inferred from homology"/>
<feature type="binding site" evidence="13">
    <location>
        <position position="333"/>
    </location>
    <ligand>
        <name>Zn(2+)</name>
        <dbReference type="ChEBI" id="CHEBI:29105"/>
        <note>catalytic</note>
    </ligand>
</feature>
<comment type="similarity">
    <text evidence="1 13">Belongs to the class-II aminoacyl-tRNA synthetase family.</text>
</comment>
<keyword evidence="8 13" id="KW-0067">ATP-binding</keyword>
<keyword evidence="9 13" id="KW-0694">RNA-binding</keyword>
<comment type="caution">
    <text evidence="13">Lacks conserved residue(s) required for the propagation of feature annotation.</text>
</comment>
<keyword evidence="5 13" id="KW-0479">Metal-binding</keyword>
<dbReference type="Gene3D" id="3.40.50.800">
    <property type="entry name" value="Anticodon-binding domain"/>
    <property type="match status" value="1"/>
</dbReference>
<dbReference type="RefSeq" id="WP_308729169.1">
    <property type="nucleotide sequence ID" value="NZ_JAJEQF010000066.1"/>
</dbReference>
<dbReference type="Pfam" id="PF07973">
    <property type="entry name" value="tRNA_SAD"/>
    <property type="match status" value="1"/>
</dbReference>
<comment type="catalytic activity">
    <reaction evidence="12 13">
        <text>tRNA(Thr) + L-threonine + ATP = L-threonyl-tRNA(Thr) + AMP + diphosphate + H(+)</text>
        <dbReference type="Rhea" id="RHEA:24624"/>
        <dbReference type="Rhea" id="RHEA-COMP:9670"/>
        <dbReference type="Rhea" id="RHEA-COMP:9704"/>
        <dbReference type="ChEBI" id="CHEBI:15378"/>
        <dbReference type="ChEBI" id="CHEBI:30616"/>
        <dbReference type="ChEBI" id="CHEBI:33019"/>
        <dbReference type="ChEBI" id="CHEBI:57926"/>
        <dbReference type="ChEBI" id="CHEBI:78442"/>
        <dbReference type="ChEBI" id="CHEBI:78534"/>
        <dbReference type="ChEBI" id="CHEBI:456215"/>
        <dbReference type="EC" id="6.1.1.3"/>
    </reaction>
</comment>
<evidence type="ECO:0000256" key="1">
    <source>
        <dbReference type="ARBA" id="ARBA00008226"/>
    </source>
</evidence>
<keyword evidence="4 13" id="KW-0436">Ligase</keyword>
<dbReference type="FunFam" id="3.10.20.30:FF:000005">
    <property type="entry name" value="Threonine--tRNA ligase"/>
    <property type="match status" value="1"/>
</dbReference>
<dbReference type="FunFam" id="3.30.930.10:FF:000002">
    <property type="entry name" value="Threonine--tRNA ligase"/>
    <property type="match status" value="1"/>
</dbReference>
<dbReference type="CDD" id="cd01667">
    <property type="entry name" value="TGS_ThrRS"/>
    <property type="match status" value="1"/>
</dbReference>
<evidence type="ECO:0000259" key="14">
    <source>
        <dbReference type="PROSITE" id="PS50862"/>
    </source>
</evidence>
<keyword evidence="11 13" id="KW-0030">Aminoacyl-tRNA synthetase</keyword>
<evidence type="ECO:0000256" key="3">
    <source>
        <dbReference type="ARBA" id="ARBA00022555"/>
    </source>
</evidence>
<dbReference type="FunFam" id="3.40.50.800:FF:000001">
    <property type="entry name" value="Threonine--tRNA ligase"/>
    <property type="match status" value="1"/>
</dbReference>
<keyword evidence="7 13" id="KW-0862">Zinc</keyword>
<dbReference type="Gene3D" id="3.10.20.30">
    <property type="match status" value="1"/>
</dbReference>
<accession>A0AAE3DP98</accession>
<dbReference type="Gene3D" id="3.30.930.10">
    <property type="entry name" value="Bira Bifunctional Protein, Domain 2"/>
    <property type="match status" value="1"/>
</dbReference>
<dbReference type="GO" id="GO:0006435">
    <property type="term" value="P:threonyl-tRNA aminoacylation"/>
    <property type="evidence" value="ECO:0007669"/>
    <property type="project" value="UniProtKB-UniRule"/>
</dbReference>
<dbReference type="Proteomes" id="UP001199355">
    <property type="component" value="Unassembled WGS sequence"/>
</dbReference>
<evidence type="ECO:0000256" key="5">
    <source>
        <dbReference type="ARBA" id="ARBA00022723"/>
    </source>
</evidence>
<dbReference type="InterPro" id="IPR006195">
    <property type="entry name" value="aa-tRNA-synth_II"/>
</dbReference>
<sequence>MKVTLKDGSVKEYAQAMSVIDIAKDLSEGLARAACAGEVDGEVVDLRTVVDHDAAVNILTAKDEKGLAALRHTTSHVMAQAVKRLYPNTKLAIGPSIADGFYYDMEFETPLTSDDFEKIEAEMKKIVKEDLKIERFTLPREKAIEFMKEKEEPYKVELIEDLPEGEEISFYQQGEFVDLCAGPHLMSTKEVGKAFKIMSLAGAYWRGDEHNQMLTRLYATAFAKKDELEAYITMMEEAKKRDHRKLGKELGLFMMHEAGPGFPFFLPKGMVLKNTLLDYWREIHRKAGYVEISTPVILNRSLWETSGHWDHYKNNMYTTVIDGEDYAIKPMNCPGGVLVYASEPRSYRDLPLRMGELGLVHRHEKSGQLHGLMRVRCFTQDDAHIFMTPEQIKDEIKGVAGLINEVYSLFGFQYHVELSTRPEDSMGSDEDWEMATDALRSALDELQLPYVVNEGDGAFYGPKIDFHLVDCIGRTWQCGTIQLDFQLPQRFELEYVGADGEKHRPIMIHRVVFGSIERFIGILIEHFAGAFPTWLAPVQVKVLPISDKYMDYAQSVLNKLTEAGIRAEVDTRAEKIGYKIREAQTAKIPYMLVVGQKEEEENTVSVRSRAAGDEGARSLDTFIADILKEIETKENRVKKD</sequence>
<evidence type="ECO:0000256" key="2">
    <source>
        <dbReference type="ARBA" id="ARBA00022490"/>
    </source>
</evidence>
<evidence type="ECO:0000259" key="15">
    <source>
        <dbReference type="PROSITE" id="PS51880"/>
    </source>
</evidence>
<reference evidence="16 17" key="1">
    <citation type="submission" date="2021-10" db="EMBL/GenBank/DDBJ databases">
        <title>Anaerobic single-cell dispensing facilitates the cultivation of human gut bacteria.</title>
        <authorList>
            <person name="Afrizal A."/>
        </authorList>
    </citation>
    <scope>NUCLEOTIDE SEQUENCE [LARGE SCALE GENOMIC DNA]</scope>
    <source>
        <strain evidence="16 17">CLA-AA-H244</strain>
    </source>
</reference>
<dbReference type="NCBIfam" id="TIGR00418">
    <property type="entry name" value="thrS"/>
    <property type="match status" value="1"/>
</dbReference>
<dbReference type="InterPro" id="IPR002314">
    <property type="entry name" value="aa-tRNA-synt_IIb"/>
</dbReference>
<comment type="subcellular location">
    <subcellularLocation>
        <location evidence="13">Cytoplasm</location>
    </subcellularLocation>
</comment>
<dbReference type="SMART" id="SM00863">
    <property type="entry name" value="tRNA_SAD"/>
    <property type="match status" value="1"/>
</dbReference>
<dbReference type="Pfam" id="PF02824">
    <property type="entry name" value="TGS"/>
    <property type="match status" value="1"/>
</dbReference>
<dbReference type="Pfam" id="PF00587">
    <property type="entry name" value="tRNA-synt_2b"/>
    <property type="match status" value="1"/>
</dbReference>
<dbReference type="InterPro" id="IPR047246">
    <property type="entry name" value="ThrRS_anticodon"/>
</dbReference>
<comment type="caution">
    <text evidence="16">The sequence shown here is derived from an EMBL/GenBank/DDBJ whole genome shotgun (WGS) entry which is preliminary data.</text>
</comment>
<dbReference type="Gene3D" id="3.30.980.10">
    <property type="entry name" value="Threonyl-trna Synthetase, Chain A, domain 2"/>
    <property type="match status" value="1"/>
</dbReference>
<dbReference type="EMBL" id="JAJEQF010000066">
    <property type="protein sequence ID" value="MCC2169173.1"/>
    <property type="molecule type" value="Genomic_DNA"/>
</dbReference>
<evidence type="ECO:0000256" key="10">
    <source>
        <dbReference type="ARBA" id="ARBA00022917"/>
    </source>
</evidence>
<dbReference type="PROSITE" id="PS50862">
    <property type="entry name" value="AA_TRNA_LIGASE_II"/>
    <property type="match status" value="1"/>
</dbReference>
<dbReference type="GO" id="GO:0140096">
    <property type="term" value="F:catalytic activity, acting on a protein"/>
    <property type="evidence" value="ECO:0007669"/>
    <property type="project" value="UniProtKB-ARBA"/>
</dbReference>
<dbReference type="GO" id="GO:0005524">
    <property type="term" value="F:ATP binding"/>
    <property type="evidence" value="ECO:0007669"/>
    <property type="project" value="UniProtKB-UniRule"/>
</dbReference>
<dbReference type="SUPFAM" id="SSF81271">
    <property type="entry name" value="TGS-like"/>
    <property type="match status" value="1"/>
</dbReference>
<comment type="subunit">
    <text evidence="13">Homodimer.</text>
</comment>
<name>A0AAE3DP98_9FIRM</name>
<dbReference type="PROSITE" id="PS51880">
    <property type="entry name" value="TGS"/>
    <property type="match status" value="1"/>
</dbReference>